<dbReference type="AlphaFoldDB" id="A0A822YXN8"/>
<gene>
    <name evidence="2" type="ORF">HUJ06_007594</name>
</gene>
<feature type="compositionally biased region" description="Basic and acidic residues" evidence="1">
    <location>
        <begin position="48"/>
        <end position="61"/>
    </location>
</feature>
<organism evidence="2 3">
    <name type="scientific">Nelumbo nucifera</name>
    <name type="common">Sacred lotus</name>
    <dbReference type="NCBI Taxonomy" id="4432"/>
    <lineage>
        <taxon>Eukaryota</taxon>
        <taxon>Viridiplantae</taxon>
        <taxon>Streptophyta</taxon>
        <taxon>Embryophyta</taxon>
        <taxon>Tracheophyta</taxon>
        <taxon>Spermatophyta</taxon>
        <taxon>Magnoliopsida</taxon>
        <taxon>Proteales</taxon>
        <taxon>Nelumbonaceae</taxon>
        <taxon>Nelumbo</taxon>
    </lineage>
</organism>
<keyword evidence="3" id="KW-1185">Reference proteome</keyword>
<accession>A0A822YXN8</accession>
<reference evidence="2 3" key="1">
    <citation type="journal article" date="2020" name="Mol. Biol. Evol.">
        <title>Distinct Expression and Methylation Patterns for Genes with Different Fates following a Single Whole-Genome Duplication in Flowering Plants.</title>
        <authorList>
            <person name="Shi T."/>
            <person name="Rahmani R.S."/>
            <person name="Gugger P.F."/>
            <person name="Wang M."/>
            <person name="Li H."/>
            <person name="Zhang Y."/>
            <person name="Li Z."/>
            <person name="Wang Q."/>
            <person name="Van de Peer Y."/>
            <person name="Marchal K."/>
            <person name="Chen J."/>
        </authorList>
    </citation>
    <scope>NUCLEOTIDE SEQUENCE [LARGE SCALE GENOMIC DNA]</scope>
    <source>
        <tissue evidence="2">Leaf</tissue>
    </source>
</reference>
<evidence type="ECO:0000313" key="2">
    <source>
        <dbReference type="EMBL" id="DAD36953.1"/>
    </source>
</evidence>
<name>A0A822YXN8_NELNU</name>
<protein>
    <submittedName>
        <fullName evidence="2">Uncharacterized protein</fullName>
    </submittedName>
</protein>
<evidence type="ECO:0000313" key="3">
    <source>
        <dbReference type="Proteomes" id="UP000607653"/>
    </source>
</evidence>
<dbReference type="EMBL" id="DUZY01000004">
    <property type="protein sequence ID" value="DAD36953.1"/>
    <property type="molecule type" value="Genomic_DNA"/>
</dbReference>
<sequence>MAGKLQNLLPMNKGASMNPSNVQRQGKKEIEDEADRSKWDIDLPSTGDETRLRPDDECKKL</sequence>
<comment type="caution">
    <text evidence="2">The sequence shown here is derived from an EMBL/GenBank/DDBJ whole genome shotgun (WGS) entry which is preliminary data.</text>
</comment>
<feature type="compositionally biased region" description="Polar residues" evidence="1">
    <location>
        <begin position="15"/>
        <end position="24"/>
    </location>
</feature>
<evidence type="ECO:0000256" key="1">
    <source>
        <dbReference type="SAM" id="MobiDB-lite"/>
    </source>
</evidence>
<proteinExistence type="predicted"/>
<feature type="region of interest" description="Disordered" evidence="1">
    <location>
        <begin position="1"/>
        <end position="61"/>
    </location>
</feature>
<dbReference type="Proteomes" id="UP000607653">
    <property type="component" value="Unassembled WGS sequence"/>
</dbReference>
<feature type="compositionally biased region" description="Basic and acidic residues" evidence="1">
    <location>
        <begin position="26"/>
        <end position="41"/>
    </location>
</feature>